<evidence type="ECO:0000256" key="1">
    <source>
        <dbReference type="SAM" id="MobiDB-lite"/>
    </source>
</evidence>
<dbReference type="InParanoid" id="A0A3N4KBY1"/>
<sequence length="128" mass="13546">MAFSATGGGGGSPAPSSNTTTPTYTPTTPTHTAPLTGDEYVCVVTGVRDSEALEVAHVISFSVRKEKTAVFRRFLGIFLRAEGPEALRGATLQLTRAGSAGEAANYMVLDVRVHKYFDERTVVAVLVV</sequence>
<dbReference type="InterPro" id="IPR003615">
    <property type="entry name" value="HNH_nuc"/>
</dbReference>
<evidence type="ECO:0000313" key="3">
    <source>
        <dbReference type="EMBL" id="RPB06822.1"/>
    </source>
</evidence>
<protein>
    <recommendedName>
        <fullName evidence="2">HNH nuclease domain-containing protein</fullName>
    </recommendedName>
</protein>
<feature type="region of interest" description="Disordered" evidence="1">
    <location>
        <begin position="1"/>
        <end position="35"/>
    </location>
</feature>
<name>A0A3N4KBY1_9PEZI</name>
<feature type="domain" description="HNH nuclease" evidence="2">
    <location>
        <begin position="42"/>
        <end position="120"/>
    </location>
</feature>
<feature type="compositionally biased region" description="Gly residues" evidence="1">
    <location>
        <begin position="1"/>
        <end position="12"/>
    </location>
</feature>
<dbReference type="EMBL" id="ML119216">
    <property type="protein sequence ID" value="RPB06822.1"/>
    <property type="molecule type" value="Genomic_DNA"/>
</dbReference>
<evidence type="ECO:0000259" key="2">
    <source>
        <dbReference type="Pfam" id="PF13391"/>
    </source>
</evidence>
<feature type="compositionally biased region" description="Low complexity" evidence="1">
    <location>
        <begin position="13"/>
        <end position="35"/>
    </location>
</feature>
<dbReference type="Proteomes" id="UP000277580">
    <property type="component" value="Unassembled WGS sequence"/>
</dbReference>
<gene>
    <name evidence="3" type="ORF">P167DRAFT_540559</name>
</gene>
<organism evidence="3 4">
    <name type="scientific">Morchella conica CCBAS932</name>
    <dbReference type="NCBI Taxonomy" id="1392247"/>
    <lineage>
        <taxon>Eukaryota</taxon>
        <taxon>Fungi</taxon>
        <taxon>Dikarya</taxon>
        <taxon>Ascomycota</taxon>
        <taxon>Pezizomycotina</taxon>
        <taxon>Pezizomycetes</taxon>
        <taxon>Pezizales</taxon>
        <taxon>Morchellaceae</taxon>
        <taxon>Morchella</taxon>
    </lineage>
</organism>
<dbReference type="AlphaFoldDB" id="A0A3N4KBY1"/>
<dbReference type="OrthoDB" id="5498946at2759"/>
<keyword evidence="4" id="KW-1185">Reference proteome</keyword>
<evidence type="ECO:0000313" key="4">
    <source>
        <dbReference type="Proteomes" id="UP000277580"/>
    </source>
</evidence>
<proteinExistence type="predicted"/>
<accession>A0A3N4KBY1</accession>
<dbReference type="Pfam" id="PF13391">
    <property type="entry name" value="HNH_2"/>
    <property type="match status" value="1"/>
</dbReference>
<reference evidence="3 4" key="1">
    <citation type="journal article" date="2018" name="Nat. Ecol. Evol.">
        <title>Pezizomycetes genomes reveal the molecular basis of ectomycorrhizal truffle lifestyle.</title>
        <authorList>
            <person name="Murat C."/>
            <person name="Payen T."/>
            <person name="Noel B."/>
            <person name="Kuo A."/>
            <person name="Morin E."/>
            <person name="Chen J."/>
            <person name="Kohler A."/>
            <person name="Krizsan K."/>
            <person name="Balestrini R."/>
            <person name="Da Silva C."/>
            <person name="Montanini B."/>
            <person name="Hainaut M."/>
            <person name="Levati E."/>
            <person name="Barry K.W."/>
            <person name="Belfiori B."/>
            <person name="Cichocki N."/>
            <person name="Clum A."/>
            <person name="Dockter R.B."/>
            <person name="Fauchery L."/>
            <person name="Guy J."/>
            <person name="Iotti M."/>
            <person name="Le Tacon F."/>
            <person name="Lindquist E.A."/>
            <person name="Lipzen A."/>
            <person name="Malagnac F."/>
            <person name="Mello A."/>
            <person name="Molinier V."/>
            <person name="Miyauchi S."/>
            <person name="Poulain J."/>
            <person name="Riccioni C."/>
            <person name="Rubini A."/>
            <person name="Sitrit Y."/>
            <person name="Splivallo R."/>
            <person name="Traeger S."/>
            <person name="Wang M."/>
            <person name="Zifcakova L."/>
            <person name="Wipf D."/>
            <person name="Zambonelli A."/>
            <person name="Paolocci F."/>
            <person name="Nowrousian M."/>
            <person name="Ottonello S."/>
            <person name="Baldrian P."/>
            <person name="Spatafora J.W."/>
            <person name="Henrissat B."/>
            <person name="Nagy L.G."/>
            <person name="Aury J.M."/>
            <person name="Wincker P."/>
            <person name="Grigoriev I.V."/>
            <person name="Bonfante P."/>
            <person name="Martin F.M."/>
        </authorList>
    </citation>
    <scope>NUCLEOTIDE SEQUENCE [LARGE SCALE GENOMIC DNA]</scope>
    <source>
        <strain evidence="3 4">CCBAS932</strain>
    </source>
</reference>